<dbReference type="SUPFAM" id="SSF48371">
    <property type="entry name" value="ARM repeat"/>
    <property type="match status" value="1"/>
</dbReference>
<comment type="caution">
    <text evidence="1">The sequence shown here is derived from an EMBL/GenBank/DDBJ whole genome shotgun (WGS) entry which is preliminary data.</text>
</comment>
<protein>
    <submittedName>
        <fullName evidence="1">DNA alkylation repair protein</fullName>
    </submittedName>
</protein>
<dbReference type="PANTHER" id="PTHR34070:SF1">
    <property type="entry name" value="DNA ALKYLATION REPAIR PROTEIN"/>
    <property type="match status" value="1"/>
</dbReference>
<dbReference type="RefSeq" id="WP_044645413.1">
    <property type="nucleotide sequence ID" value="NZ_JTHP01000009.1"/>
</dbReference>
<proteinExistence type="predicted"/>
<dbReference type="PANTHER" id="PTHR34070">
    <property type="entry name" value="ARMADILLO-TYPE FOLD"/>
    <property type="match status" value="1"/>
</dbReference>
<dbReference type="CDD" id="cd06561">
    <property type="entry name" value="AlkD_like"/>
    <property type="match status" value="1"/>
</dbReference>
<dbReference type="EMBL" id="JTHP01000009">
    <property type="protein sequence ID" value="KJD46264.1"/>
    <property type="molecule type" value="Genomic_DNA"/>
</dbReference>
<dbReference type="PATRIC" id="fig|159743.3.peg.1480"/>
<gene>
    <name evidence="1" type="ORF">QD47_06780</name>
</gene>
<sequence>MKTTIREQILSYVDSDFQKFTAALIPNIDNVLGVRLPILRKLAQDIAKGDWRLYLETAESEHFEEVMLQGMVIGYVKADIEEVLGYVTRLIPKIDNWSVCDSFCAGLKCTKNHKERVWDFIQPYLLSRKEYEIRFGVVMLLNFYIEEEYIIRVLQWMDQTHREDYYVQMAVAWAISICYIKLPEITMNYLKNNTLDDFTFNKALQKITESYRVDQETKTTIRSMKRKRK</sequence>
<keyword evidence="2" id="KW-1185">Reference proteome</keyword>
<dbReference type="InterPro" id="IPR016024">
    <property type="entry name" value="ARM-type_fold"/>
</dbReference>
<name>A0A0D7X4W1_9BACL</name>
<reference evidence="1 2" key="1">
    <citation type="submission" date="2014-11" db="EMBL/GenBank/DDBJ databases">
        <title>Draft Genome Sequences of Paenibacillus polymyxa NRRL B-30509 and Paenibacillus terrae NRRL B-30644, Strains from a Poultry Environment that Produce Tridecaptin A and Paenicidins.</title>
        <authorList>
            <person name="van Belkum M.J."/>
            <person name="Lohans C.T."/>
            <person name="Vederas J.C."/>
        </authorList>
    </citation>
    <scope>NUCLEOTIDE SEQUENCE [LARGE SCALE GENOMIC DNA]</scope>
    <source>
        <strain evidence="1 2">NRRL B-30644</strain>
    </source>
</reference>
<dbReference type="Gene3D" id="1.25.10.90">
    <property type="match status" value="1"/>
</dbReference>
<evidence type="ECO:0000313" key="1">
    <source>
        <dbReference type="EMBL" id="KJD46264.1"/>
    </source>
</evidence>
<organism evidence="1 2">
    <name type="scientific">Paenibacillus terrae</name>
    <dbReference type="NCBI Taxonomy" id="159743"/>
    <lineage>
        <taxon>Bacteria</taxon>
        <taxon>Bacillati</taxon>
        <taxon>Bacillota</taxon>
        <taxon>Bacilli</taxon>
        <taxon>Bacillales</taxon>
        <taxon>Paenibacillaceae</taxon>
        <taxon>Paenibacillus</taxon>
    </lineage>
</organism>
<dbReference type="Pfam" id="PF08713">
    <property type="entry name" value="DNA_alkylation"/>
    <property type="match status" value="1"/>
</dbReference>
<dbReference type="Proteomes" id="UP000032534">
    <property type="component" value="Unassembled WGS sequence"/>
</dbReference>
<dbReference type="InterPro" id="IPR014825">
    <property type="entry name" value="DNA_alkylation"/>
</dbReference>
<dbReference type="AlphaFoldDB" id="A0A0D7X4W1"/>
<evidence type="ECO:0000313" key="2">
    <source>
        <dbReference type="Proteomes" id="UP000032534"/>
    </source>
</evidence>
<dbReference type="OrthoDB" id="9784740at2"/>
<accession>A0A0D7X4W1</accession>